<evidence type="ECO:0000259" key="9">
    <source>
        <dbReference type="SMART" id="SM00644"/>
    </source>
</evidence>
<evidence type="ECO:0000256" key="3">
    <source>
        <dbReference type="ARBA" id="ARBA00022729"/>
    </source>
</evidence>
<evidence type="ECO:0000256" key="6">
    <source>
        <dbReference type="PIRNR" id="PIRNR037945"/>
    </source>
</evidence>
<dbReference type="GeneID" id="107223235"/>
<dbReference type="InterPro" id="IPR002502">
    <property type="entry name" value="Amidase_domain"/>
</dbReference>
<dbReference type="KEGG" id="nlo:107223235"/>
<keyword evidence="4 6" id="KW-0391">Immunity</keyword>
<dbReference type="InterPro" id="IPR017331">
    <property type="entry name" value="Peptidoglycan_recognition"/>
</dbReference>
<evidence type="ECO:0000256" key="1">
    <source>
        <dbReference type="ARBA" id="ARBA00007553"/>
    </source>
</evidence>
<evidence type="ECO:0000313" key="11">
    <source>
        <dbReference type="Proteomes" id="UP000829291"/>
    </source>
</evidence>
<dbReference type="FunCoup" id="A0A6J0BVE9">
    <property type="interactions" value="55"/>
</dbReference>
<dbReference type="InterPro" id="IPR015510">
    <property type="entry name" value="PGRP"/>
</dbReference>
<keyword evidence="2 6" id="KW-0399">Innate immunity</keyword>
<dbReference type="PANTHER" id="PTHR11022:SF74">
    <property type="entry name" value="PEPTIDOGLYCAN-RECOGNITION PROTEIN SA"/>
    <property type="match status" value="1"/>
</dbReference>
<dbReference type="InParanoid" id="A0A6J0BVE9"/>
<dbReference type="Gene3D" id="3.40.80.10">
    <property type="entry name" value="Peptidoglycan recognition protein-like"/>
    <property type="match status" value="1"/>
</dbReference>
<feature type="chain" id="PRO_5026761797" description="Peptidoglycan-recognition protein" evidence="8">
    <location>
        <begin position="19"/>
        <end position="190"/>
    </location>
</feature>
<dbReference type="InterPro" id="IPR006619">
    <property type="entry name" value="PGRP_domain_met/bac"/>
</dbReference>
<organism evidence="12">
    <name type="scientific">Neodiprion lecontei</name>
    <name type="common">Redheaded pine sawfly</name>
    <dbReference type="NCBI Taxonomy" id="441921"/>
    <lineage>
        <taxon>Eukaryota</taxon>
        <taxon>Metazoa</taxon>
        <taxon>Ecdysozoa</taxon>
        <taxon>Arthropoda</taxon>
        <taxon>Hexapoda</taxon>
        <taxon>Insecta</taxon>
        <taxon>Pterygota</taxon>
        <taxon>Neoptera</taxon>
        <taxon>Endopterygota</taxon>
        <taxon>Hymenoptera</taxon>
        <taxon>Tenthredinoidea</taxon>
        <taxon>Diprionidae</taxon>
        <taxon>Diprioninae</taxon>
        <taxon>Neodiprion</taxon>
    </lineage>
</organism>
<dbReference type="RefSeq" id="XP_015518339.1">
    <property type="nucleotide sequence ID" value="XM_015662853.2"/>
</dbReference>
<dbReference type="OrthoDB" id="10001926at2759"/>
<accession>A0A6J0BVE9</accession>
<dbReference type="Pfam" id="PF01510">
    <property type="entry name" value="Amidase_2"/>
    <property type="match status" value="1"/>
</dbReference>
<dbReference type="SUPFAM" id="SSF55846">
    <property type="entry name" value="N-acetylmuramoyl-L-alanine amidase-like"/>
    <property type="match status" value="1"/>
</dbReference>
<evidence type="ECO:0000313" key="12">
    <source>
        <dbReference type="RefSeq" id="XP_015518339.1"/>
    </source>
</evidence>
<dbReference type="GO" id="GO:0009253">
    <property type="term" value="P:peptidoglycan catabolic process"/>
    <property type="evidence" value="ECO:0007669"/>
    <property type="project" value="InterPro"/>
</dbReference>
<dbReference type="Proteomes" id="UP000829291">
    <property type="component" value="Chromosome 5"/>
</dbReference>
<gene>
    <name evidence="12" type="primary">LOC107223235</name>
</gene>
<protein>
    <recommendedName>
        <fullName evidence="6">Peptidoglycan-recognition protein</fullName>
    </recommendedName>
</protein>
<evidence type="ECO:0000256" key="5">
    <source>
        <dbReference type="ARBA" id="ARBA00023157"/>
    </source>
</evidence>
<sequence length="190" mass="20853">MAIEKSLIFLTIFYTVNANQTHECPNIITRSQWGARQVASVNYLILPIPYVVIHHTAGNTCNRTSRCAEVVAGIQAQHMDSNNWGDIGYSFLIGGDGNVYEGKGWTREGAHVVGYNKKSIGIAFMGSFEDNNANQTMLDVAHKLIVCGKAQGTLRPTVRVVGARQLIATLSPGFALYNQIQAWPEWVSTP</sequence>
<dbReference type="AlphaFoldDB" id="A0A6J0BVE9"/>
<feature type="signal peptide" evidence="8">
    <location>
        <begin position="1"/>
        <end position="18"/>
    </location>
</feature>
<evidence type="ECO:0000256" key="2">
    <source>
        <dbReference type="ARBA" id="ARBA00022588"/>
    </source>
</evidence>
<dbReference type="GO" id="GO:0008270">
    <property type="term" value="F:zinc ion binding"/>
    <property type="evidence" value="ECO:0007669"/>
    <property type="project" value="InterPro"/>
</dbReference>
<dbReference type="SMART" id="SM00701">
    <property type="entry name" value="PGRP"/>
    <property type="match status" value="1"/>
</dbReference>
<dbReference type="SMART" id="SM00644">
    <property type="entry name" value="Ami_2"/>
    <property type="match status" value="1"/>
</dbReference>
<keyword evidence="11" id="KW-1185">Reference proteome</keyword>
<dbReference type="FunFam" id="3.40.80.10:FF:000001">
    <property type="entry name" value="Peptidoglycan recognition protein 1"/>
    <property type="match status" value="1"/>
</dbReference>
<reference evidence="12" key="1">
    <citation type="submission" date="2025-08" db="UniProtKB">
        <authorList>
            <consortium name="RefSeq"/>
        </authorList>
    </citation>
    <scope>IDENTIFICATION</scope>
    <source>
        <tissue evidence="12">Thorax and Abdomen</tissue>
    </source>
</reference>
<comment type="similarity">
    <text evidence="1 6">Belongs to the N-acetylmuramoyl-L-alanine amidase 2 family.</text>
</comment>
<dbReference type="InterPro" id="IPR036505">
    <property type="entry name" value="Amidase/PGRP_sf"/>
</dbReference>
<evidence type="ECO:0000256" key="8">
    <source>
        <dbReference type="SAM" id="SignalP"/>
    </source>
</evidence>
<proteinExistence type="inferred from homology"/>
<evidence type="ECO:0000259" key="10">
    <source>
        <dbReference type="SMART" id="SM00701"/>
    </source>
</evidence>
<feature type="disulfide bond" evidence="7">
    <location>
        <begin position="24"/>
        <end position="147"/>
    </location>
</feature>
<dbReference type="GO" id="GO:0042834">
    <property type="term" value="F:peptidoglycan binding"/>
    <property type="evidence" value="ECO:0007669"/>
    <property type="project" value="InterPro"/>
</dbReference>
<feature type="domain" description="N-acetylmuramoyl-L-alanine amidase" evidence="9">
    <location>
        <begin position="36"/>
        <end position="173"/>
    </location>
</feature>
<dbReference type="GO" id="GO:0008745">
    <property type="term" value="F:N-acetylmuramoyl-L-alanine amidase activity"/>
    <property type="evidence" value="ECO:0007669"/>
    <property type="project" value="InterPro"/>
</dbReference>
<dbReference type="CDD" id="cd06583">
    <property type="entry name" value="PGRP"/>
    <property type="match status" value="1"/>
</dbReference>
<feature type="disulfide bond" evidence="7">
    <location>
        <begin position="61"/>
        <end position="67"/>
    </location>
</feature>
<dbReference type="GO" id="GO:0045087">
    <property type="term" value="P:innate immune response"/>
    <property type="evidence" value="ECO:0007669"/>
    <property type="project" value="UniProtKB-KW"/>
</dbReference>
<feature type="domain" description="Peptidoglycan recognition protein family" evidence="10">
    <location>
        <begin position="25"/>
        <end position="167"/>
    </location>
</feature>
<evidence type="ECO:0000256" key="4">
    <source>
        <dbReference type="ARBA" id="ARBA00022859"/>
    </source>
</evidence>
<keyword evidence="5 7" id="KW-1015">Disulfide bond</keyword>
<dbReference type="PIRSF" id="PIRSF037945">
    <property type="entry name" value="PGRPs"/>
    <property type="match status" value="1"/>
</dbReference>
<name>A0A6J0BVE9_NEOLC</name>
<keyword evidence="3 8" id="KW-0732">Signal</keyword>
<evidence type="ECO:0000256" key="7">
    <source>
        <dbReference type="PIRSR" id="PIRSR037945-1"/>
    </source>
</evidence>
<dbReference type="PANTHER" id="PTHR11022">
    <property type="entry name" value="PEPTIDOGLYCAN RECOGNITION PROTEIN"/>
    <property type="match status" value="1"/>
</dbReference>